<dbReference type="SUPFAM" id="SSF56784">
    <property type="entry name" value="HAD-like"/>
    <property type="match status" value="1"/>
</dbReference>
<reference evidence="4" key="1">
    <citation type="journal article" date="2019" name="Int. J. Syst. Evol. Microbiol.">
        <title>The Global Catalogue of Microorganisms (GCM) 10K type strain sequencing project: providing services to taxonomists for standard genome sequencing and annotation.</title>
        <authorList>
            <consortium name="The Broad Institute Genomics Platform"/>
            <consortium name="The Broad Institute Genome Sequencing Center for Infectious Disease"/>
            <person name="Wu L."/>
            <person name="Ma J."/>
        </authorList>
    </citation>
    <scope>NUCLEOTIDE SEQUENCE [LARGE SCALE GENOMIC DNA]</scope>
    <source>
        <strain evidence="4">NBRC 109341</strain>
    </source>
</reference>
<evidence type="ECO:0000313" key="4">
    <source>
        <dbReference type="Proteomes" id="UP001156903"/>
    </source>
</evidence>
<name>A0ABQ6BWV5_9BURK</name>
<comment type="caution">
    <text evidence="3">The sequence shown here is derived from an EMBL/GenBank/DDBJ whole genome shotgun (WGS) entry which is preliminary data.</text>
</comment>
<dbReference type="Pfam" id="PF00702">
    <property type="entry name" value="Hydrolase"/>
    <property type="match status" value="1"/>
</dbReference>
<dbReference type="NCBIfam" id="TIGR01549">
    <property type="entry name" value="HAD-SF-IA-v1"/>
    <property type="match status" value="1"/>
</dbReference>
<dbReference type="EMBL" id="BSPB01000001">
    <property type="protein sequence ID" value="GLS12663.1"/>
    <property type="molecule type" value="Genomic_DNA"/>
</dbReference>
<evidence type="ECO:0000256" key="1">
    <source>
        <dbReference type="ARBA" id="ARBA00022801"/>
    </source>
</evidence>
<sequence>MRYSPAAMMTPYAPSPQPRPISGLDTDRIQAITLDLDDTLWPIWPAIARADEVLRAWLAERAPATAALCVQPDALRAARAELERQRPELAHDLSAMRREAIRGLLQRAGDDPALAEPAFEVFFAERQRVDLYADALPALERLSARYPLVTLTNGNADVHRVGIGGYFRGEVTARRFGVGKPDPRIFQAAADAAGVPASAVLHVGDDPALDGVGALNAGMQLAWVNRAGHAWSHGPVPPHATVSDLLALCDLLGL</sequence>
<gene>
    <name evidence="3" type="ORF">GCM10007935_00890</name>
</gene>
<dbReference type="SFLD" id="SFLDG01129">
    <property type="entry name" value="C1.5:_HAD__Beta-PGM__Phosphata"/>
    <property type="match status" value="1"/>
</dbReference>
<dbReference type="Gene3D" id="1.20.120.1600">
    <property type="match status" value="1"/>
</dbReference>
<dbReference type="GO" id="GO:0016787">
    <property type="term" value="F:hydrolase activity"/>
    <property type="evidence" value="ECO:0007669"/>
    <property type="project" value="UniProtKB-KW"/>
</dbReference>
<protein>
    <submittedName>
        <fullName evidence="3">Hydrolase</fullName>
    </submittedName>
</protein>
<dbReference type="SFLD" id="SFLDS00003">
    <property type="entry name" value="Haloacid_Dehalogenase"/>
    <property type="match status" value="1"/>
</dbReference>
<accession>A0ABQ6BWV5</accession>
<dbReference type="InterPro" id="IPR023214">
    <property type="entry name" value="HAD_sf"/>
</dbReference>
<feature type="region of interest" description="Disordered" evidence="2">
    <location>
        <begin position="1"/>
        <end position="23"/>
    </location>
</feature>
<keyword evidence="4" id="KW-1185">Reference proteome</keyword>
<dbReference type="Gene3D" id="3.40.50.1000">
    <property type="entry name" value="HAD superfamily/HAD-like"/>
    <property type="match status" value="1"/>
</dbReference>
<dbReference type="InterPro" id="IPR051540">
    <property type="entry name" value="S-2-haloacid_dehalogenase"/>
</dbReference>
<evidence type="ECO:0000313" key="3">
    <source>
        <dbReference type="EMBL" id="GLS12663.1"/>
    </source>
</evidence>
<dbReference type="PANTHER" id="PTHR43316">
    <property type="entry name" value="HYDROLASE, HALOACID DELAHOGENASE-RELATED"/>
    <property type="match status" value="1"/>
</dbReference>
<dbReference type="Proteomes" id="UP001156903">
    <property type="component" value="Unassembled WGS sequence"/>
</dbReference>
<dbReference type="NCBIfam" id="TIGR01509">
    <property type="entry name" value="HAD-SF-IA-v3"/>
    <property type="match status" value="1"/>
</dbReference>
<dbReference type="PANTHER" id="PTHR43316:SF3">
    <property type="entry name" value="HALOACID DEHALOGENASE, TYPE II (AFU_ORTHOLOGUE AFUA_2G07750)-RELATED"/>
    <property type="match status" value="1"/>
</dbReference>
<dbReference type="InterPro" id="IPR036412">
    <property type="entry name" value="HAD-like_sf"/>
</dbReference>
<organism evidence="3 4">
    <name type="scientific">Hydrogenophaga electricum</name>
    <dbReference type="NCBI Taxonomy" id="1230953"/>
    <lineage>
        <taxon>Bacteria</taxon>
        <taxon>Pseudomonadati</taxon>
        <taxon>Pseudomonadota</taxon>
        <taxon>Betaproteobacteria</taxon>
        <taxon>Burkholderiales</taxon>
        <taxon>Comamonadaceae</taxon>
        <taxon>Hydrogenophaga</taxon>
    </lineage>
</organism>
<evidence type="ECO:0000256" key="2">
    <source>
        <dbReference type="SAM" id="MobiDB-lite"/>
    </source>
</evidence>
<dbReference type="InterPro" id="IPR006439">
    <property type="entry name" value="HAD-SF_hydro_IA"/>
</dbReference>
<proteinExistence type="predicted"/>
<keyword evidence="1 3" id="KW-0378">Hydrolase</keyword>